<sequence length="152" mass="17365">MKQKYDNDPEPHYFACGNFEYENEASKKYNEESDKAVFEYHHMSQGISPFDPIPIPPLANVPGNNFPRELFITKERLERFTHLSCLALADYNTKNQLANDNEYEFAELVKAVSKRIPLGTYYITFNAKPKDSTSNCSATTFQAHVVQSVKGT</sequence>
<dbReference type="EMBL" id="LXQA010068725">
    <property type="protein sequence ID" value="MCI08347.1"/>
    <property type="molecule type" value="Genomic_DNA"/>
</dbReference>
<organism evidence="1 2">
    <name type="scientific">Trifolium medium</name>
    <dbReference type="NCBI Taxonomy" id="97028"/>
    <lineage>
        <taxon>Eukaryota</taxon>
        <taxon>Viridiplantae</taxon>
        <taxon>Streptophyta</taxon>
        <taxon>Embryophyta</taxon>
        <taxon>Tracheophyta</taxon>
        <taxon>Spermatophyta</taxon>
        <taxon>Magnoliopsida</taxon>
        <taxon>eudicotyledons</taxon>
        <taxon>Gunneridae</taxon>
        <taxon>Pentapetalae</taxon>
        <taxon>rosids</taxon>
        <taxon>fabids</taxon>
        <taxon>Fabales</taxon>
        <taxon>Fabaceae</taxon>
        <taxon>Papilionoideae</taxon>
        <taxon>50 kb inversion clade</taxon>
        <taxon>NPAAA clade</taxon>
        <taxon>Hologalegina</taxon>
        <taxon>IRL clade</taxon>
        <taxon>Trifolieae</taxon>
        <taxon>Trifolium</taxon>
    </lineage>
</organism>
<comment type="caution">
    <text evidence="1">The sequence shown here is derived from an EMBL/GenBank/DDBJ whole genome shotgun (WGS) entry which is preliminary data.</text>
</comment>
<proteinExistence type="predicted"/>
<protein>
    <recommendedName>
        <fullName evidence="3">Cystatin domain-containing protein</fullName>
    </recommendedName>
</protein>
<dbReference type="Proteomes" id="UP000265520">
    <property type="component" value="Unassembled WGS sequence"/>
</dbReference>
<reference evidence="1 2" key="1">
    <citation type="journal article" date="2018" name="Front. Plant Sci.">
        <title>Red Clover (Trifolium pratense) and Zigzag Clover (T. medium) - A Picture of Genomic Similarities and Differences.</title>
        <authorList>
            <person name="Dluhosova J."/>
            <person name="Istvanek J."/>
            <person name="Nedelnik J."/>
            <person name="Repkova J."/>
        </authorList>
    </citation>
    <scope>NUCLEOTIDE SEQUENCE [LARGE SCALE GENOMIC DNA]</scope>
    <source>
        <strain evidence="2">cv. 10/8</strain>
        <tissue evidence="1">Leaf</tissue>
    </source>
</reference>
<dbReference type="PANTHER" id="PTHR31228">
    <property type="entry name" value="CYSTATIN/MONELLIN SUPERFAMILY PROTEIN"/>
    <property type="match status" value="1"/>
</dbReference>
<feature type="non-terminal residue" evidence="1">
    <location>
        <position position="152"/>
    </location>
</feature>
<dbReference type="AlphaFoldDB" id="A0A392P9D1"/>
<keyword evidence="2" id="KW-1185">Reference proteome</keyword>
<evidence type="ECO:0000313" key="1">
    <source>
        <dbReference type="EMBL" id="MCI08347.1"/>
    </source>
</evidence>
<dbReference type="PANTHER" id="PTHR31228:SF22">
    <property type="entry name" value="CYSTATIN_MONELLIN SUPERFAMILY PROTEIN"/>
    <property type="match status" value="1"/>
</dbReference>
<evidence type="ECO:0000313" key="2">
    <source>
        <dbReference type="Proteomes" id="UP000265520"/>
    </source>
</evidence>
<accession>A0A392P9D1</accession>
<evidence type="ECO:0008006" key="3">
    <source>
        <dbReference type="Google" id="ProtNLM"/>
    </source>
</evidence>
<name>A0A392P9D1_9FABA</name>